<dbReference type="Proteomes" id="UP001596547">
    <property type="component" value="Unassembled WGS sequence"/>
</dbReference>
<feature type="domain" description="SWIM-type" evidence="2">
    <location>
        <begin position="48"/>
        <end position="83"/>
    </location>
</feature>
<dbReference type="AlphaFoldDB" id="A0ABD6AGR2"/>
<reference evidence="3 4" key="1">
    <citation type="journal article" date="2019" name="Int. J. Syst. Evol. Microbiol.">
        <title>The Global Catalogue of Microorganisms (GCM) 10K type strain sequencing project: providing services to taxonomists for standard genome sequencing and annotation.</title>
        <authorList>
            <consortium name="The Broad Institute Genomics Platform"/>
            <consortium name="The Broad Institute Genome Sequencing Center for Infectious Disease"/>
            <person name="Wu L."/>
            <person name="Ma J."/>
        </authorList>
    </citation>
    <scope>NUCLEOTIDE SEQUENCE [LARGE SCALE GENOMIC DNA]</scope>
    <source>
        <strain evidence="3 4">PSR21</strain>
    </source>
</reference>
<dbReference type="Pfam" id="PF04434">
    <property type="entry name" value="SWIM"/>
    <property type="match status" value="1"/>
</dbReference>
<accession>A0ABD6AGR2</accession>
<protein>
    <submittedName>
        <fullName evidence="3">SWIM zinc finger family protein</fullName>
    </submittedName>
</protein>
<evidence type="ECO:0000313" key="3">
    <source>
        <dbReference type="EMBL" id="MFC7319033.1"/>
    </source>
</evidence>
<evidence type="ECO:0000259" key="2">
    <source>
        <dbReference type="PROSITE" id="PS50966"/>
    </source>
</evidence>
<organism evidence="3 4">
    <name type="scientific">Halomarina halobia</name>
    <dbReference type="NCBI Taxonomy" id="3033386"/>
    <lineage>
        <taxon>Archaea</taxon>
        <taxon>Methanobacteriati</taxon>
        <taxon>Methanobacteriota</taxon>
        <taxon>Stenosarchaea group</taxon>
        <taxon>Halobacteria</taxon>
        <taxon>Halobacteriales</taxon>
        <taxon>Natronomonadaceae</taxon>
        <taxon>Halomarina</taxon>
    </lineage>
</organism>
<evidence type="ECO:0000256" key="1">
    <source>
        <dbReference type="PROSITE-ProRule" id="PRU00325"/>
    </source>
</evidence>
<dbReference type="InterPro" id="IPR007527">
    <property type="entry name" value="Znf_SWIM"/>
</dbReference>
<dbReference type="EMBL" id="JBHTBF010000003">
    <property type="protein sequence ID" value="MFC7319033.1"/>
    <property type="molecule type" value="Genomic_DNA"/>
</dbReference>
<sequence length="142" mass="15729">MATHLLTQLEPTTRTIKRAQYEAFEFQLRSDGILVRNGSHATPEEHEYLVRMHDGVPVRCNCPADRTYSGACKHRIAVAIRQPVLQAATEREIIPDGGTLGSVADVDQAEEAEDIEECACAGLNDAFPCRECYQTGKRSLPE</sequence>
<evidence type="ECO:0000313" key="4">
    <source>
        <dbReference type="Proteomes" id="UP001596547"/>
    </source>
</evidence>
<gene>
    <name evidence="3" type="ORF">ACFQPE_19870</name>
</gene>
<comment type="caution">
    <text evidence="3">The sequence shown here is derived from an EMBL/GenBank/DDBJ whole genome shotgun (WGS) entry which is preliminary data.</text>
</comment>
<proteinExistence type="predicted"/>
<keyword evidence="1" id="KW-0863">Zinc-finger</keyword>
<keyword evidence="1" id="KW-0862">Zinc</keyword>
<keyword evidence="1" id="KW-0479">Metal-binding</keyword>
<dbReference type="RefSeq" id="WP_276306134.1">
    <property type="nucleotide sequence ID" value="NZ_CP119993.1"/>
</dbReference>
<keyword evidence="4" id="KW-1185">Reference proteome</keyword>
<dbReference type="GeneID" id="79317779"/>
<dbReference type="PROSITE" id="PS50966">
    <property type="entry name" value="ZF_SWIM"/>
    <property type="match status" value="1"/>
</dbReference>
<name>A0ABD6AGR2_9EURY</name>
<dbReference type="GO" id="GO:0008270">
    <property type="term" value="F:zinc ion binding"/>
    <property type="evidence" value="ECO:0007669"/>
    <property type="project" value="UniProtKB-KW"/>
</dbReference>